<feature type="region of interest" description="Disordered" evidence="5">
    <location>
        <begin position="469"/>
        <end position="488"/>
    </location>
</feature>
<gene>
    <name evidence="9" type="ORF">M408DRAFT_327562</name>
</gene>
<evidence type="ECO:0000313" key="9">
    <source>
        <dbReference type="EMBL" id="KIM31310.1"/>
    </source>
</evidence>
<evidence type="ECO:0000256" key="6">
    <source>
        <dbReference type="SAM" id="Phobius"/>
    </source>
</evidence>
<keyword evidence="4 6" id="KW-0472">Membrane</keyword>
<sequence length="620" mass="65707">MHRQRCYPLSFIFLLFVFLTGALCSPLVTTTNQALRNRQLSTGSPVSPIGESPLSSPLPGDTTASSQSSYSDGGGSGFNAPAVLWIILTSLLGLPLAFAGVRGWRITSGAGLGLLISFFVWVAFVNTTSGASLAANPVTSDLFLSLFVWGCFLLGVVLGSLRIGILAGVCSLGAAGGVATAILIALLRPGLLVPIYAINVVPIGILGAAGAVWPIWQQRLAVIVTSSACGSFFIGLAVDLILNKQNGISQGIRYLLDRNGVHIVATLRDGYNPSLSTWIIVGVSIGLIPIFSFIQHKAFKQPFDRTPASLEAYHRAVHGSPILGPGDPDYVPPQDKDEKFTVAPQHVRMRFPSIIPSTPGAVDPRYTAQQEAMRAEKAAMEARYPGAKPSPSPGIGRITLVPGQAWGAVKRMSSAFASAPKRMSNAFVGGLGAVAATPKRVSAAWRYGGNSFERRASAMSVPSVYSVATTGPGLQPQQQSQSNANRREYDNSRWFTAGTTQFTPVRPLQLPNRQLQQQQQQQQQRAAAAAPPSSYAPSMRSNGSSANRPKPPPLASLKTNNRNGWGANGLPPSSNDRPDLGYYGISPTTPRGPTSNADKVANSTSPKGNRLKPAARYNLL</sequence>
<proteinExistence type="predicted"/>
<dbReference type="GO" id="GO:0016020">
    <property type="term" value="C:membrane"/>
    <property type="evidence" value="ECO:0007669"/>
    <property type="project" value="UniProtKB-SubCell"/>
</dbReference>
<feature type="compositionally biased region" description="Low complexity" evidence="5">
    <location>
        <begin position="512"/>
        <end position="531"/>
    </location>
</feature>
<reference evidence="10" key="2">
    <citation type="submission" date="2015-01" db="EMBL/GenBank/DDBJ databases">
        <title>Evolutionary Origins and Diversification of the Mycorrhizal Mutualists.</title>
        <authorList>
            <consortium name="DOE Joint Genome Institute"/>
            <consortium name="Mycorrhizal Genomics Consortium"/>
            <person name="Kohler A."/>
            <person name="Kuo A."/>
            <person name="Nagy L.G."/>
            <person name="Floudas D."/>
            <person name="Copeland A."/>
            <person name="Barry K.W."/>
            <person name="Cichocki N."/>
            <person name="Veneault-Fourrey C."/>
            <person name="LaButti K."/>
            <person name="Lindquist E.A."/>
            <person name="Lipzen A."/>
            <person name="Lundell T."/>
            <person name="Morin E."/>
            <person name="Murat C."/>
            <person name="Riley R."/>
            <person name="Ohm R."/>
            <person name="Sun H."/>
            <person name="Tunlid A."/>
            <person name="Henrissat B."/>
            <person name="Grigoriev I.V."/>
            <person name="Hibbett D.S."/>
            <person name="Martin F."/>
        </authorList>
    </citation>
    <scope>NUCLEOTIDE SEQUENCE [LARGE SCALE GENOMIC DNA]</scope>
    <source>
        <strain evidence="10">MAFF 305830</strain>
    </source>
</reference>
<dbReference type="AlphaFoldDB" id="A0A0C3B3A4"/>
<feature type="transmembrane region" description="Helical" evidence="6">
    <location>
        <begin position="220"/>
        <end position="242"/>
    </location>
</feature>
<evidence type="ECO:0000256" key="1">
    <source>
        <dbReference type="ARBA" id="ARBA00004141"/>
    </source>
</evidence>
<reference evidence="9 10" key="1">
    <citation type="submission" date="2014-04" db="EMBL/GenBank/DDBJ databases">
        <authorList>
            <consortium name="DOE Joint Genome Institute"/>
            <person name="Kuo A."/>
            <person name="Zuccaro A."/>
            <person name="Kohler A."/>
            <person name="Nagy L.G."/>
            <person name="Floudas D."/>
            <person name="Copeland A."/>
            <person name="Barry K.W."/>
            <person name="Cichocki N."/>
            <person name="Veneault-Fourrey C."/>
            <person name="LaButti K."/>
            <person name="Lindquist E.A."/>
            <person name="Lipzen A."/>
            <person name="Lundell T."/>
            <person name="Morin E."/>
            <person name="Murat C."/>
            <person name="Sun H."/>
            <person name="Tunlid A."/>
            <person name="Henrissat B."/>
            <person name="Grigoriev I.V."/>
            <person name="Hibbett D.S."/>
            <person name="Martin F."/>
            <person name="Nordberg H.P."/>
            <person name="Cantor M.N."/>
            <person name="Hua S.X."/>
        </authorList>
    </citation>
    <scope>NUCLEOTIDE SEQUENCE [LARGE SCALE GENOMIC DNA]</scope>
    <source>
        <strain evidence="9 10">MAFF 305830</strain>
    </source>
</reference>
<feature type="chain" id="PRO_5002161553" description="TM7S3/TM198-like domain-containing protein" evidence="7">
    <location>
        <begin position="25"/>
        <end position="620"/>
    </location>
</feature>
<feature type="region of interest" description="Disordered" evidence="5">
    <location>
        <begin position="512"/>
        <end position="620"/>
    </location>
</feature>
<feature type="transmembrane region" description="Helical" evidence="6">
    <location>
        <begin position="82"/>
        <end position="101"/>
    </location>
</feature>
<evidence type="ECO:0000256" key="3">
    <source>
        <dbReference type="ARBA" id="ARBA00022989"/>
    </source>
</evidence>
<feature type="transmembrane region" description="Helical" evidence="6">
    <location>
        <begin position="275"/>
        <end position="294"/>
    </location>
</feature>
<dbReference type="OrthoDB" id="3359595at2759"/>
<feature type="transmembrane region" description="Helical" evidence="6">
    <location>
        <begin position="165"/>
        <end position="187"/>
    </location>
</feature>
<feature type="signal peptide" evidence="7">
    <location>
        <begin position="1"/>
        <end position="24"/>
    </location>
</feature>
<feature type="region of interest" description="Disordered" evidence="5">
    <location>
        <begin position="40"/>
        <end position="70"/>
    </location>
</feature>
<evidence type="ECO:0000313" key="10">
    <source>
        <dbReference type="Proteomes" id="UP000054097"/>
    </source>
</evidence>
<feature type="compositionally biased region" description="Low complexity" evidence="5">
    <location>
        <begin position="469"/>
        <end position="484"/>
    </location>
</feature>
<accession>A0A0C3B3A4</accession>
<evidence type="ECO:0000256" key="4">
    <source>
        <dbReference type="ARBA" id="ARBA00023136"/>
    </source>
</evidence>
<evidence type="ECO:0000259" key="8">
    <source>
        <dbReference type="Pfam" id="PF13886"/>
    </source>
</evidence>
<evidence type="ECO:0000256" key="2">
    <source>
        <dbReference type="ARBA" id="ARBA00022692"/>
    </source>
</evidence>
<feature type="transmembrane region" description="Helical" evidence="6">
    <location>
        <begin position="113"/>
        <end position="136"/>
    </location>
</feature>
<comment type="subcellular location">
    <subcellularLocation>
        <location evidence="1">Membrane</location>
        <topology evidence="1">Multi-pass membrane protein</topology>
    </subcellularLocation>
</comment>
<name>A0A0C3B3A4_SERVB</name>
<organism evidence="9 10">
    <name type="scientific">Serendipita vermifera MAFF 305830</name>
    <dbReference type="NCBI Taxonomy" id="933852"/>
    <lineage>
        <taxon>Eukaryota</taxon>
        <taxon>Fungi</taxon>
        <taxon>Dikarya</taxon>
        <taxon>Basidiomycota</taxon>
        <taxon>Agaricomycotina</taxon>
        <taxon>Agaricomycetes</taxon>
        <taxon>Sebacinales</taxon>
        <taxon>Serendipitaceae</taxon>
        <taxon>Serendipita</taxon>
    </lineage>
</organism>
<evidence type="ECO:0000256" key="7">
    <source>
        <dbReference type="SAM" id="SignalP"/>
    </source>
</evidence>
<feature type="compositionally biased region" description="Polar residues" evidence="5">
    <location>
        <begin position="535"/>
        <end position="547"/>
    </location>
</feature>
<keyword evidence="7" id="KW-0732">Signal</keyword>
<dbReference type="HOGENOM" id="CLU_471815_0_0_1"/>
<keyword evidence="10" id="KW-1185">Reference proteome</keyword>
<feature type="domain" description="TM7S3/TM198-like" evidence="8">
    <location>
        <begin position="88"/>
        <end position="295"/>
    </location>
</feature>
<dbReference type="Pfam" id="PF13886">
    <property type="entry name" value="TM7S3_TM198"/>
    <property type="match status" value="1"/>
</dbReference>
<feature type="compositionally biased region" description="Polar residues" evidence="5">
    <location>
        <begin position="586"/>
        <end position="607"/>
    </location>
</feature>
<evidence type="ECO:0000256" key="5">
    <source>
        <dbReference type="SAM" id="MobiDB-lite"/>
    </source>
</evidence>
<dbReference type="InterPro" id="IPR025256">
    <property type="entry name" value="TM7S3/TM198-like_dom"/>
</dbReference>
<dbReference type="EMBL" id="KN824282">
    <property type="protein sequence ID" value="KIM31310.1"/>
    <property type="molecule type" value="Genomic_DNA"/>
</dbReference>
<keyword evidence="3 6" id="KW-1133">Transmembrane helix</keyword>
<dbReference type="Proteomes" id="UP000054097">
    <property type="component" value="Unassembled WGS sequence"/>
</dbReference>
<feature type="transmembrane region" description="Helical" evidence="6">
    <location>
        <begin position="142"/>
        <end position="158"/>
    </location>
</feature>
<feature type="transmembrane region" description="Helical" evidence="6">
    <location>
        <begin position="193"/>
        <end position="213"/>
    </location>
</feature>
<keyword evidence="2 6" id="KW-0812">Transmembrane</keyword>
<protein>
    <recommendedName>
        <fullName evidence="8">TM7S3/TM198-like domain-containing protein</fullName>
    </recommendedName>
</protein>